<dbReference type="PANTHER" id="PTHR31891:SF1">
    <property type="entry name" value="FORMAMIDASE C869.04-RELATED"/>
    <property type="match status" value="1"/>
</dbReference>
<proteinExistence type="predicted"/>
<gene>
    <name evidence="1" type="ORF">ACHAW5_010572</name>
</gene>
<accession>A0ABD3PKV6</accession>
<protein>
    <recommendedName>
        <fullName evidence="3">Formamidase</fullName>
    </recommendedName>
</protein>
<dbReference type="Proteomes" id="UP001530315">
    <property type="component" value="Unassembled WGS sequence"/>
</dbReference>
<name>A0ABD3PKV6_9STRA</name>
<dbReference type="SUPFAM" id="SSF141130">
    <property type="entry name" value="Acetamidase/Formamidase-like"/>
    <property type="match status" value="1"/>
</dbReference>
<organism evidence="1 2">
    <name type="scientific">Stephanodiscus triporus</name>
    <dbReference type="NCBI Taxonomy" id="2934178"/>
    <lineage>
        <taxon>Eukaryota</taxon>
        <taxon>Sar</taxon>
        <taxon>Stramenopiles</taxon>
        <taxon>Ochrophyta</taxon>
        <taxon>Bacillariophyta</taxon>
        <taxon>Coscinodiscophyceae</taxon>
        <taxon>Thalassiosirophycidae</taxon>
        <taxon>Stephanodiscales</taxon>
        <taxon>Stephanodiscaceae</taxon>
        <taxon>Stephanodiscus</taxon>
    </lineage>
</organism>
<evidence type="ECO:0008006" key="3">
    <source>
        <dbReference type="Google" id="ProtNLM"/>
    </source>
</evidence>
<dbReference type="AlphaFoldDB" id="A0ABD3PKV6"/>
<dbReference type="PANTHER" id="PTHR31891">
    <property type="entry name" value="FORMAMIDASE C869.04-RELATED"/>
    <property type="match status" value="1"/>
</dbReference>
<evidence type="ECO:0000313" key="1">
    <source>
        <dbReference type="EMBL" id="KAL3788709.1"/>
    </source>
</evidence>
<evidence type="ECO:0000313" key="2">
    <source>
        <dbReference type="Proteomes" id="UP001530315"/>
    </source>
</evidence>
<dbReference type="EMBL" id="JALLAZ020000716">
    <property type="protein sequence ID" value="KAL3788709.1"/>
    <property type="molecule type" value="Genomic_DNA"/>
</dbReference>
<dbReference type="Pfam" id="PF03069">
    <property type="entry name" value="FmdA_AmdA"/>
    <property type="match status" value="1"/>
</dbReference>
<dbReference type="InterPro" id="IPR004304">
    <property type="entry name" value="FmdA_AmdA"/>
</dbReference>
<dbReference type="Gene3D" id="2.60.120.580">
    <property type="entry name" value="Acetamidase/Formamidase-like domains"/>
    <property type="match status" value="2"/>
</dbReference>
<keyword evidence="2" id="KW-1185">Reference proteome</keyword>
<comment type="caution">
    <text evidence="1">The sequence shown here is derived from an EMBL/GenBank/DDBJ whole genome shotgun (WGS) entry which is preliminary data.</text>
</comment>
<sequence length="477" mass="52097">MPKKLISVDPAKAPWDQETPLHNRWHPDIPPVAKVAQGEKFRVECVDWTGGQIKNDDCSDDVKNVDLSQVHYLSGPIEVEGAEPGDLLKVEFLELGPLDGDEWGFTGTFAKENGGGFLTDHYPKATKACWDIDGIYCTSRHIPGVKFPGLIHPGLIGTAPSAELLKIWNEREASLVAEEGTPMEKTLCGCLSTRPLAVSGLFILYRNELFRILALICPMISLFKCLPEPKGAMLGKLGHFLEKGGNCEVWDKIASEGARTVPGRENGGNCDIKNLSRGCTVWFPVFVPGALLSMGDMHMSQGDGEVSFCGAIEMAGFLDLKCTVIKGGMKMLPVIGPNQLNVNPIFEIGPMEPRFSEWLVFEGISVDEKGVQHYLDATIAYKMAVLNAIKYLSQFGYSEEQVYLLLSACPCEGRISGIVDVPNAVATLAIPLAIFDRDVRPPSDMEHFAKGIKVVSRDCCISEEGGAVPYDARLLRP</sequence>
<reference evidence="1 2" key="1">
    <citation type="submission" date="2024-10" db="EMBL/GenBank/DDBJ databases">
        <title>Updated reference genomes for cyclostephanoid diatoms.</title>
        <authorList>
            <person name="Roberts W.R."/>
            <person name="Alverson A.J."/>
        </authorList>
    </citation>
    <scope>NUCLEOTIDE SEQUENCE [LARGE SCALE GENOMIC DNA]</scope>
    <source>
        <strain evidence="1 2">AJA276-08</strain>
    </source>
</reference>